<name>A0AAD9AAY0_9PEZI</name>
<evidence type="ECO:0000256" key="1">
    <source>
        <dbReference type="SAM" id="SignalP"/>
    </source>
</evidence>
<dbReference type="AlphaFoldDB" id="A0AAD9AAY0"/>
<sequence length="152" mass="16833">MKATWLLLVATLSLTVQACESYKYCACTNRDGTTNDDITNIICEKTPRIHDQGFMECKLYKNIFGPGVKMAFDNCKFRKACQAQGAMGDSRCRAKVGIFKAQAFVWPGSLNYDLVADGQPATTSLNASLIASQVHQIGLTEYTCEAMTWLLR</sequence>
<feature type="signal peptide" evidence="1">
    <location>
        <begin position="1"/>
        <end position="18"/>
    </location>
</feature>
<evidence type="ECO:0000313" key="2">
    <source>
        <dbReference type="EMBL" id="KAK1844130.1"/>
    </source>
</evidence>
<gene>
    <name evidence="2" type="ORF">CCHR01_13236</name>
</gene>
<keyword evidence="1" id="KW-0732">Signal</keyword>
<comment type="caution">
    <text evidence="2">The sequence shown here is derived from an EMBL/GenBank/DDBJ whole genome shotgun (WGS) entry which is preliminary data.</text>
</comment>
<accession>A0AAD9AAY0</accession>
<keyword evidence="3" id="KW-1185">Reference proteome</keyword>
<dbReference type="Proteomes" id="UP001243330">
    <property type="component" value="Unassembled WGS sequence"/>
</dbReference>
<evidence type="ECO:0008006" key="4">
    <source>
        <dbReference type="Google" id="ProtNLM"/>
    </source>
</evidence>
<proteinExistence type="predicted"/>
<protein>
    <recommendedName>
        <fullName evidence="4">Secreted protein</fullName>
    </recommendedName>
</protein>
<dbReference type="EMBL" id="JAQOWY010000324">
    <property type="protein sequence ID" value="KAK1844130.1"/>
    <property type="molecule type" value="Genomic_DNA"/>
</dbReference>
<organism evidence="2 3">
    <name type="scientific">Colletotrichum chrysophilum</name>
    <dbReference type="NCBI Taxonomy" id="1836956"/>
    <lineage>
        <taxon>Eukaryota</taxon>
        <taxon>Fungi</taxon>
        <taxon>Dikarya</taxon>
        <taxon>Ascomycota</taxon>
        <taxon>Pezizomycotina</taxon>
        <taxon>Sordariomycetes</taxon>
        <taxon>Hypocreomycetidae</taxon>
        <taxon>Glomerellales</taxon>
        <taxon>Glomerellaceae</taxon>
        <taxon>Colletotrichum</taxon>
        <taxon>Colletotrichum gloeosporioides species complex</taxon>
    </lineage>
</organism>
<feature type="chain" id="PRO_5042070245" description="Secreted protein" evidence="1">
    <location>
        <begin position="19"/>
        <end position="152"/>
    </location>
</feature>
<reference evidence="2" key="1">
    <citation type="submission" date="2023-01" db="EMBL/GenBank/DDBJ databases">
        <title>Colletotrichum chrysophilum M932 genome sequence.</title>
        <authorList>
            <person name="Baroncelli R."/>
        </authorList>
    </citation>
    <scope>NUCLEOTIDE SEQUENCE</scope>
    <source>
        <strain evidence="2">M932</strain>
    </source>
</reference>
<dbReference type="PROSITE" id="PS51257">
    <property type="entry name" value="PROKAR_LIPOPROTEIN"/>
    <property type="match status" value="1"/>
</dbReference>
<evidence type="ECO:0000313" key="3">
    <source>
        <dbReference type="Proteomes" id="UP001243330"/>
    </source>
</evidence>